<dbReference type="Pfam" id="PF10214">
    <property type="entry name" value="Rrn6_beta-prop"/>
    <property type="match status" value="1"/>
</dbReference>
<evidence type="ECO:0000259" key="2">
    <source>
        <dbReference type="Pfam" id="PF10214"/>
    </source>
</evidence>
<dbReference type="InterPro" id="IPR048536">
    <property type="entry name" value="Rrn6_K-rich"/>
</dbReference>
<dbReference type="GO" id="GO:0042790">
    <property type="term" value="P:nucleolar large rRNA transcription by RNA polymerase I"/>
    <property type="evidence" value="ECO:0007669"/>
    <property type="project" value="TreeGrafter"/>
</dbReference>
<evidence type="ECO:0000259" key="3">
    <source>
        <dbReference type="Pfam" id="PF20639"/>
    </source>
</evidence>
<feature type="domain" description="RRN6 K-rich C-terminal" evidence="3">
    <location>
        <begin position="856"/>
        <end position="977"/>
    </location>
</feature>
<name>A0A1L9SR01_9EURO</name>
<protein>
    <recommendedName>
        <fullName evidence="7">RNA polymerase I-specific transcription initiation factor RRN6-like protein</fullName>
    </recommendedName>
</protein>
<keyword evidence="6" id="KW-1185">Reference proteome</keyword>
<accession>A0A1L9SR01</accession>
<sequence>MDEHYVSALQYGHMGGVVYLPESQSWSFSRSFIQPSSVSYAGVTKTTVHSSLSDFDETREGKAHALPNAHPTLAASLPFLKEENISRLLTNTTEICDPQISSVFDLGYAVDMHDKYGGRVIPIAAFASGECGNSISFRKIDEEIADLRRGIITRVRAPYIGSSEATEWIGYGAPLRQICFAQTVEEKATWMAARFSQSTTIFRPLYRPSPVPIHVHRDISLAPGLRLQNSRLDANPLVDISTAKTGGFAHADVTFNPWYPKQLGIVDEGGNWSIWEISGRHTHQKSNWNAECVKSGALPWLETGHSFDLDTRSRHDGWAAIEWSGHVNSFIVSDRRCTMLYRMEGDLVLSSTIELGLKRNSEWILDLQRSPQNSSHIFVLTTSRIFLLHIDPASVSTSNGNDGMPSIYPHLVWQHFRDSEDTTLRLSPLLVDEAFHLILYSRLNRFTQIFPCSTTPDGLPGMLSVPDPFILDLPSLSEYSGDSTALKDQLHFSTLIAREIEQSTPLSNMEHRGYNMVKFFILDSRLAIHESIYVKVASQIDESPSQNILRVKKRFPGVQRRQKAGGDDFVVDDLDDSVTSSSHLLFQRPEFFEPRTQISPLWTLDYSSMYSIAIGKSPATSKKPSFQGRGEKSFSQSLLDLRNKIYQAVTEDLGRSNTLLEILGCHPLLDDIDQNTRDFKLALAEAMDNPTESRYRLDFVPTGSVIGLSNGPAGMQRTPSTGLDLIYTYDWLVNEWLSTLPPDMPGRSRVVKEKIIRGIVVDMLMSQIRIMPTLPDSTLGDSTESAGHDLSSVNMEADSIRKTSDINDLYPSQPSNWTPMEVSNAASQQTKDRTTNCYDALSSLTTLEKRSPSRRVSSVLAHWTPGSDPCTYDWERSVQALQTVEVRTPKRIARRKPSRNLGSDPSLTPAFTPKAAPSTREWGSQPQNEMPRIQIQSSQMREDDIPMTQVERGLFGGREASKKVSSKTRKKKRAAGF</sequence>
<dbReference type="OrthoDB" id="4090074at2759"/>
<dbReference type="Proteomes" id="UP000184188">
    <property type="component" value="Unassembled WGS sequence"/>
</dbReference>
<dbReference type="RefSeq" id="XP_022584034.1">
    <property type="nucleotide sequence ID" value="XM_022721896.1"/>
</dbReference>
<evidence type="ECO:0008006" key="7">
    <source>
        <dbReference type="Google" id="ProtNLM"/>
    </source>
</evidence>
<gene>
    <name evidence="5" type="ORF">ASPZODRAFT_127998</name>
</gene>
<dbReference type="EMBL" id="KV878337">
    <property type="protein sequence ID" value="OJJ49524.1"/>
    <property type="molecule type" value="Genomic_DNA"/>
</dbReference>
<feature type="region of interest" description="Disordered" evidence="1">
    <location>
        <begin position="893"/>
        <end position="977"/>
    </location>
</feature>
<feature type="compositionally biased region" description="Polar residues" evidence="1">
    <location>
        <begin position="921"/>
        <end position="939"/>
    </location>
</feature>
<dbReference type="PANTHER" id="PTHR28221">
    <property type="entry name" value="RNA POLYMERASE I-SPECIFIC TRANSCRIPTION INITIATION FACTOR RRN6"/>
    <property type="match status" value="1"/>
</dbReference>
<evidence type="ECO:0000313" key="5">
    <source>
        <dbReference type="EMBL" id="OJJ49524.1"/>
    </source>
</evidence>
<evidence type="ECO:0000259" key="4">
    <source>
        <dbReference type="Pfam" id="PF20640"/>
    </source>
</evidence>
<dbReference type="InterPro" id="IPR048537">
    <property type="entry name" value="RRN6_HB"/>
</dbReference>
<proteinExistence type="predicted"/>
<dbReference type="Pfam" id="PF20640">
    <property type="entry name" value="Rrn6_HB"/>
    <property type="match status" value="1"/>
</dbReference>
<reference evidence="6" key="1">
    <citation type="journal article" date="2017" name="Genome Biol.">
        <title>Comparative genomics reveals high biological diversity and specific adaptations in the industrially and medically important fungal genus Aspergillus.</title>
        <authorList>
            <person name="de Vries R.P."/>
            <person name="Riley R."/>
            <person name="Wiebenga A."/>
            <person name="Aguilar-Osorio G."/>
            <person name="Amillis S."/>
            <person name="Uchima C.A."/>
            <person name="Anderluh G."/>
            <person name="Asadollahi M."/>
            <person name="Askin M."/>
            <person name="Barry K."/>
            <person name="Battaglia E."/>
            <person name="Bayram O."/>
            <person name="Benocci T."/>
            <person name="Braus-Stromeyer S.A."/>
            <person name="Caldana C."/>
            <person name="Canovas D."/>
            <person name="Cerqueira G.C."/>
            <person name="Chen F."/>
            <person name="Chen W."/>
            <person name="Choi C."/>
            <person name="Clum A."/>
            <person name="Dos Santos R.A."/>
            <person name="Damasio A.R."/>
            <person name="Diallinas G."/>
            <person name="Emri T."/>
            <person name="Fekete E."/>
            <person name="Flipphi M."/>
            <person name="Freyberg S."/>
            <person name="Gallo A."/>
            <person name="Gournas C."/>
            <person name="Habgood R."/>
            <person name="Hainaut M."/>
            <person name="Harispe M.L."/>
            <person name="Henrissat B."/>
            <person name="Hilden K.S."/>
            <person name="Hope R."/>
            <person name="Hossain A."/>
            <person name="Karabika E."/>
            <person name="Karaffa L."/>
            <person name="Karanyi Z."/>
            <person name="Krasevec N."/>
            <person name="Kuo A."/>
            <person name="Kusch H."/>
            <person name="LaButti K."/>
            <person name="Lagendijk E.L."/>
            <person name="Lapidus A."/>
            <person name="Levasseur A."/>
            <person name="Lindquist E."/>
            <person name="Lipzen A."/>
            <person name="Logrieco A.F."/>
            <person name="MacCabe A."/>
            <person name="Maekelae M.R."/>
            <person name="Malavazi I."/>
            <person name="Melin P."/>
            <person name="Meyer V."/>
            <person name="Mielnichuk N."/>
            <person name="Miskei M."/>
            <person name="Molnar A.P."/>
            <person name="Mule G."/>
            <person name="Ngan C.Y."/>
            <person name="Orejas M."/>
            <person name="Orosz E."/>
            <person name="Ouedraogo J.P."/>
            <person name="Overkamp K.M."/>
            <person name="Park H.-S."/>
            <person name="Perrone G."/>
            <person name="Piumi F."/>
            <person name="Punt P.J."/>
            <person name="Ram A.F."/>
            <person name="Ramon A."/>
            <person name="Rauscher S."/>
            <person name="Record E."/>
            <person name="Riano-Pachon D.M."/>
            <person name="Robert V."/>
            <person name="Roehrig J."/>
            <person name="Ruller R."/>
            <person name="Salamov A."/>
            <person name="Salih N.S."/>
            <person name="Samson R.A."/>
            <person name="Sandor E."/>
            <person name="Sanguinetti M."/>
            <person name="Schuetze T."/>
            <person name="Sepcic K."/>
            <person name="Shelest E."/>
            <person name="Sherlock G."/>
            <person name="Sophianopoulou V."/>
            <person name="Squina F.M."/>
            <person name="Sun H."/>
            <person name="Susca A."/>
            <person name="Todd R.B."/>
            <person name="Tsang A."/>
            <person name="Unkles S.E."/>
            <person name="van de Wiele N."/>
            <person name="van Rossen-Uffink D."/>
            <person name="Oliveira J.V."/>
            <person name="Vesth T.C."/>
            <person name="Visser J."/>
            <person name="Yu J.-H."/>
            <person name="Zhou M."/>
            <person name="Andersen M.R."/>
            <person name="Archer D.B."/>
            <person name="Baker S.E."/>
            <person name="Benoit I."/>
            <person name="Brakhage A.A."/>
            <person name="Braus G.H."/>
            <person name="Fischer R."/>
            <person name="Frisvad J.C."/>
            <person name="Goldman G.H."/>
            <person name="Houbraken J."/>
            <person name="Oakley B."/>
            <person name="Pocsi I."/>
            <person name="Scazzocchio C."/>
            <person name="Seiboth B."/>
            <person name="vanKuyk P.A."/>
            <person name="Wortman J."/>
            <person name="Dyer P.S."/>
            <person name="Grigoriev I.V."/>
        </authorList>
    </citation>
    <scope>NUCLEOTIDE SEQUENCE [LARGE SCALE GENOMIC DNA]</scope>
    <source>
        <strain evidence="6">CBS 506.65</strain>
    </source>
</reference>
<organism evidence="5 6">
    <name type="scientific">Penicilliopsis zonata CBS 506.65</name>
    <dbReference type="NCBI Taxonomy" id="1073090"/>
    <lineage>
        <taxon>Eukaryota</taxon>
        <taxon>Fungi</taxon>
        <taxon>Dikarya</taxon>
        <taxon>Ascomycota</taxon>
        <taxon>Pezizomycotina</taxon>
        <taxon>Eurotiomycetes</taxon>
        <taxon>Eurotiomycetidae</taxon>
        <taxon>Eurotiales</taxon>
        <taxon>Aspergillaceae</taxon>
        <taxon>Penicilliopsis</taxon>
    </lineage>
</organism>
<feature type="domain" description="RRN6 beta-propeller" evidence="2">
    <location>
        <begin position="97"/>
        <end position="474"/>
    </location>
</feature>
<feature type="compositionally biased region" description="Basic residues" evidence="1">
    <location>
        <begin position="964"/>
        <end position="977"/>
    </location>
</feature>
<evidence type="ECO:0000313" key="6">
    <source>
        <dbReference type="Proteomes" id="UP000184188"/>
    </source>
</evidence>
<dbReference type="VEuPathDB" id="FungiDB:ASPZODRAFT_127998"/>
<dbReference type="GeneID" id="34608361"/>
<dbReference type="STRING" id="1073090.A0A1L9SR01"/>
<evidence type="ECO:0000256" key="1">
    <source>
        <dbReference type="SAM" id="MobiDB-lite"/>
    </source>
</evidence>
<dbReference type="GO" id="GO:0001163">
    <property type="term" value="F:RNA polymerase I transcription regulatory region sequence-specific DNA binding"/>
    <property type="evidence" value="ECO:0007669"/>
    <property type="project" value="TreeGrafter"/>
</dbReference>
<dbReference type="GO" id="GO:0001179">
    <property type="term" value="F:RNA polymerase I general transcription initiation factor binding"/>
    <property type="evidence" value="ECO:0007669"/>
    <property type="project" value="TreeGrafter"/>
</dbReference>
<dbReference type="Pfam" id="PF20639">
    <property type="entry name" value="Rrn6_K-rich"/>
    <property type="match status" value="1"/>
</dbReference>
<dbReference type="AlphaFoldDB" id="A0A1L9SR01"/>
<dbReference type="PANTHER" id="PTHR28221:SF2">
    <property type="entry name" value="RNA POLYMERASE I-SPECIFIC TRANSCRIPTION INITIATION FACTOR RRN6"/>
    <property type="match status" value="1"/>
</dbReference>
<feature type="domain" description="RRN6 helical bundle" evidence="4">
    <location>
        <begin position="566"/>
        <end position="768"/>
    </location>
</feature>
<dbReference type="InterPro" id="IPR019350">
    <property type="entry name" value="RNA_pol_I-sp_TIF_RRN6-like"/>
</dbReference>
<dbReference type="InterPro" id="IPR048535">
    <property type="entry name" value="RRN6_beta-prop"/>
</dbReference>
<dbReference type="GO" id="GO:0070860">
    <property type="term" value="C:RNA polymerase I core factor complex"/>
    <property type="evidence" value="ECO:0007669"/>
    <property type="project" value="TreeGrafter"/>
</dbReference>